<evidence type="ECO:0000313" key="2">
    <source>
        <dbReference type="EMBL" id="EGG06114.1"/>
    </source>
</evidence>
<sequence>MLNHSFLKISVLVFTFFVNSLIVSSKLWNCIGEYTPHGVCGQTLDTGNSQITCKPGSCYNRAANTKNVHMYGCTWEDQPVPGLSQQDCVEYNWDSTGAQDGKGAFTCVNPRGHTYSCEVDPSKVGYISCDDCYTQ</sequence>
<dbReference type="VEuPathDB" id="FungiDB:MELLADRAFT_124159"/>
<evidence type="ECO:0000256" key="1">
    <source>
        <dbReference type="SAM" id="SignalP"/>
    </source>
</evidence>
<proteinExistence type="predicted"/>
<dbReference type="HOGENOM" id="CLU_150810_0_0_1"/>
<dbReference type="KEGG" id="mlr:MELLADRAFT_124159"/>
<protein>
    <submittedName>
        <fullName evidence="2">Secreted protein</fullName>
    </submittedName>
</protein>
<accession>F4RND7</accession>
<reference evidence="3" key="1">
    <citation type="journal article" date="2011" name="Proc. Natl. Acad. Sci. U.S.A.">
        <title>Obligate biotrophy features unraveled by the genomic analysis of rust fungi.</title>
        <authorList>
            <person name="Duplessis S."/>
            <person name="Cuomo C.A."/>
            <person name="Lin Y.-C."/>
            <person name="Aerts A."/>
            <person name="Tisserant E."/>
            <person name="Veneault-Fourrey C."/>
            <person name="Joly D.L."/>
            <person name="Hacquard S."/>
            <person name="Amselem J."/>
            <person name="Cantarel B.L."/>
            <person name="Chiu R."/>
            <person name="Coutinho P.M."/>
            <person name="Feau N."/>
            <person name="Field M."/>
            <person name="Frey P."/>
            <person name="Gelhaye E."/>
            <person name="Goldberg J."/>
            <person name="Grabherr M.G."/>
            <person name="Kodira C.D."/>
            <person name="Kohler A."/>
            <person name="Kuees U."/>
            <person name="Lindquist E.A."/>
            <person name="Lucas S.M."/>
            <person name="Mago R."/>
            <person name="Mauceli E."/>
            <person name="Morin E."/>
            <person name="Murat C."/>
            <person name="Pangilinan J.L."/>
            <person name="Park R."/>
            <person name="Pearson M."/>
            <person name="Quesneville H."/>
            <person name="Rouhier N."/>
            <person name="Sakthikumar S."/>
            <person name="Salamov A.A."/>
            <person name="Schmutz J."/>
            <person name="Selles B."/>
            <person name="Shapiro H."/>
            <person name="Tanguay P."/>
            <person name="Tuskan G.A."/>
            <person name="Henrissat B."/>
            <person name="Van de Peer Y."/>
            <person name="Rouze P."/>
            <person name="Ellis J.G."/>
            <person name="Dodds P.N."/>
            <person name="Schein J.E."/>
            <person name="Zhong S."/>
            <person name="Hamelin R.C."/>
            <person name="Grigoriev I.V."/>
            <person name="Szabo L.J."/>
            <person name="Martin F."/>
        </authorList>
    </citation>
    <scope>NUCLEOTIDE SEQUENCE [LARGE SCALE GENOMIC DNA]</scope>
    <source>
        <strain evidence="3">98AG31 / pathotype 3-4-7</strain>
    </source>
</reference>
<dbReference type="EMBL" id="GL883110">
    <property type="protein sequence ID" value="EGG06114.1"/>
    <property type="molecule type" value="Genomic_DNA"/>
</dbReference>
<dbReference type="AlphaFoldDB" id="F4RND7"/>
<feature type="signal peptide" evidence="1">
    <location>
        <begin position="1"/>
        <end position="25"/>
    </location>
</feature>
<organism evidence="3">
    <name type="scientific">Melampsora larici-populina (strain 98AG31 / pathotype 3-4-7)</name>
    <name type="common">Poplar leaf rust fungus</name>
    <dbReference type="NCBI Taxonomy" id="747676"/>
    <lineage>
        <taxon>Eukaryota</taxon>
        <taxon>Fungi</taxon>
        <taxon>Dikarya</taxon>
        <taxon>Basidiomycota</taxon>
        <taxon>Pucciniomycotina</taxon>
        <taxon>Pucciniomycetes</taxon>
        <taxon>Pucciniales</taxon>
        <taxon>Melampsoraceae</taxon>
        <taxon>Melampsora</taxon>
    </lineage>
</organism>
<dbReference type="InParanoid" id="F4RND7"/>
<feature type="chain" id="PRO_5003315297" evidence="1">
    <location>
        <begin position="26"/>
        <end position="135"/>
    </location>
</feature>
<evidence type="ECO:0000313" key="3">
    <source>
        <dbReference type="Proteomes" id="UP000001072"/>
    </source>
</evidence>
<keyword evidence="1" id="KW-0732">Signal</keyword>
<dbReference type="Proteomes" id="UP000001072">
    <property type="component" value="Unassembled WGS sequence"/>
</dbReference>
<keyword evidence="3" id="KW-1185">Reference proteome</keyword>
<name>F4RND7_MELLP</name>
<dbReference type="RefSeq" id="XP_007410765.1">
    <property type="nucleotide sequence ID" value="XM_007410703.1"/>
</dbReference>
<dbReference type="GeneID" id="18926652"/>
<gene>
    <name evidence="2" type="ORF">MELLADRAFT_124159</name>
</gene>